<keyword evidence="1 4" id="KW-0808">Transferase</keyword>
<keyword evidence="2 4" id="KW-0548">Nucleotidyltransferase</keyword>
<accession>A0A7D4NPN2</accession>
<dbReference type="InterPro" id="IPR004528">
    <property type="entry name" value="KdsB"/>
</dbReference>
<dbReference type="EMBL" id="CP054020">
    <property type="protein sequence ID" value="QKI89773.1"/>
    <property type="molecule type" value="Genomic_DNA"/>
</dbReference>
<gene>
    <name evidence="4" type="ORF">HQN79_09405</name>
</gene>
<reference evidence="4 5" key="1">
    <citation type="submission" date="2020-05" db="EMBL/GenBank/DDBJ databases">
        <title>Thiomicrorhabdus sediminis sp.nov. and Thiomicrorhabdus xiamenensis sp.nov., novel sulfur-oxidizing bacteria isolated from coastal sediment.</title>
        <authorList>
            <person name="Liu X."/>
        </authorList>
    </citation>
    <scope>NUCLEOTIDE SEQUENCE [LARGE SCALE GENOMIC DNA]</scope>
    <source>
        <strain evidence="4 5">G2</strain>
    </source>
</reference>
<dbReference type="CDD" id="cd02517">
    <property type="entry name" value="CMP-KDO-Synthetase"/>
    <property type="match status" value="1"/>
</dbReference>
<dbReference type="Pfam" id="PF02348">
    <property type="entry name" value="CTP_transf_3"/>
    <property type="match status" value="1"/>
</dbReference>
<evidence type="ECO:0000313" key="5">
    <source>
        <dbReference type="Proteomes" id="UP000504724"/>
    </source>
</evidence>
<dbReference type="Gene3D" id="3.90.550.10">
    <property type="entry name" value="Spore Coat Polysaccharide Biosynthesis Protein SpsA, Chain A"/>
    <property type="match status" value="1"/>
</dbReference>
<dbReference type="NCBIfam" id="NF003952">
    <property type="entry name" value="PRK05450.1-5"/>
    <property type="match status" value="1"/>
</dbReference>
<dbReference type="GO" id="GO:0008690">
    <property type="term" value="F:3-deoxy-manno-octulosonate cytidylyltransferase activity"/>
    <property type="evidence" value="ECO:0007669"/>
    <property type="project" value="UniProtKB-EC"/>
</dbReference>
<keyword evidence="3" id="KW-0448">Lipopolysaccharide biosynthesis</keyword>
<dbReference type="EC" id="2.7.7.38" evidence="4"/>
<evidence type="ECO:0000313" key="4">
    <source>
        <dbReference type="EMBL" id="QKI89773.1"/>
    </source>
</evidence>
<keyword evidence="5" id="KW-1185">Reference proteome</keyword>
<sequence length="245" mass="27804">MKTIVVIPARYKSSRFPGKPLVKLLGKPMIQWVAELSARAVGKDNVYIATDDIQIESAVLEMGYQVVMTSEECLTGTDRLAEVAKKIEADVYINVQGDEPLVDPEDILKVIEAKKIHMTDVINGYSVIGKNEDPQSVNIPKVIFTEDERLVYMSRQALPGFKEEKNAPLQYYKQVCIYAFNRQELLAYGEFGRKSILEQSEDIEIIRFLEWGQPIRMVETRPGSLAVDVPEDVERVEAALREHWG</sequence>
<evidence type="ECO:0000256" key="3">
    <source>
        <dbReference type="ARBA" id="ARBA00022985"/>
    </source>
</evidence>
<name>A0A7D4NPN2_9GAMM</name>
<dbReference type="InterPro" id="IPR003329">
    <property type="entry name" value="Cytidylyl_trans"/>
</dbReference>
<dbReference type="PANTHER" id="PTHR42866">
    <property type="entry name" value="3-DEOXY-MANNO-OCTULOSONATE CYTIDYLYLTRANSFERASE"/>
    <property type="match status" value="1"/>
</dbReference>
<dbReference type="KEGG" id="txa:HQN79_09405"/>
<dbReference type="GO" id="GO:0005829">
    <property type="term" value="C:cytosol"/>
    <property type="evidence" value="ECO:0007669"/>
    <property type="project" value="TreeGrafter"/>
</dbReference>
<dbReference type="RefSeq" id="WP_173285893.1">
    <property type="nucleotide sequence ID" value="NZ_CP054020.1"/>
</dbReference>
<evidence type="ECO:0000256" key="2">
    <source>
        <dbReference type="ARBA" id="ARBA00022695"/>
    </source>
</evidence>
<proteinExistence type="predicted"/>
<dbReference type="AlphaFoldDB" id="A0A7D4NPN2"/>
<dbReference type="NCBIfam" id="NF009905">
    <property type="entry name" value="PRK13368.1"/>
    <property type="match status" value="1"/>
</dbReference>
<dbReference type="GO" id="GO:0009103">
    <property type="term" value="P:lipopolysaccharide biosynthetic process"/>
    <property type="evidence" value="ECO:0007669"/>
    <property type="project" value="UniProtKB-KW"/>
</dbReference>
<evidence type="ECO:0000256" key="1">
    <source>
        <dbReference type="ARBA" id="ARBA00022679"/>
    </source>
</evidence>
<dbReference type="PANTHER" id="PTHR42866:SF2">
    <property type="entry name" value="3-DEOXY-MANNO-OCTULOSONATE CYTIDYLYLTRANSFERASE, MITOCHONDRIAL"/>
    <property type="match status" value="1"/>
</dbReference>
<protein>
    <submittedName>
        <fullName evidence="4">3-deoxy-manno-octulosonate cytidylyltransferase</fullName>
        <ecNumber evidence="4">2.7.7.38</ecNumber>
    </submittedName>
</protein>
<dbReference type="InterPro" id="IPR029044">
    <property type="entry name" value="Nucleotide-diphossugar_trans"/>
</dbReference>
<organism evidence="4 5">
    <name type="scientific">Thiomicrorhabdus xiamenensis</name>
    <dbReference type="NCBI Taxonomy" id="2739063"/>
    <lineage>
        <taxon>Bacteria</taxon>
        <taxon>Pseudomonadati</taxon>
        <taxon>Pseudomonadota</taxon>
        <taxon>Gammaproteobacteria</taxon>
        <taxon>Thiotrichales</taxon>
        <taxon>Piscirickettsiaceae</taxon>
        <taxon>Thiomicrorhabdus</taxon>
    </lineage>
</organism>
<dbReference type="SUPFAM" id="SSF53448">
    <property type="entry name" value="Nucleotide-diphospho-sugar transferases"/>
    <property type="match status" value="1"/>
</dbReference>
<dbReference type="Proteomes" id="UP000504724">
    <property type="component" value="Chromosome"/>
</dbReference>